<keyword evidence="2" id="KW-0813">Transport</keyword>
<accession>A0A4Z0M8R1</accession>
<dbReference type="InterPro" id="IPR036259">
    <property type="entry name" value="MFS_trans_sf"/>
</dbReference>
<dbReference type="CDD" id="cd17330">
    <property type="entry name" value="MFS_SLC46_TetA_like"/>
    <property type="match status" value="1"/>
</dbReference>
<dbReference type="EMBL" id="SRLE01000002">
    <property type="protein sequence ID" value="TGD75790.1"/>
    <property type="molecule type" value="Genomic_DNA"/>
</dbReference>
<proteinExistence type="predicted"/>
<evidence type="ECO:0000313" key="8">
    <source>
        <dbReference type="EMBL" id="TGD75790.1"/>
    </source>
</evidence>
<dbReference type="AlphaFoldDB" id="A0A4Z0M8R1"/>
<feature type="transmembrane region" description="Helical" evidence="6">
    <location>
        <begin position="36"/>
        <end position="54"/>
    </location>
</feature>
<feature type="transmembrane region" description="Helical" evidence="6">
    <location>
        <begin position="362"/>
        <end position="380"/>
    </location>
</feature>
<feature type="domain" description="Major facilitator superfamily (MFS) profile" evidence="7">
    <location>
        <begin position="1"/>
        <end position="384"/>
    </location>
</feature>
<dbReference type="SUPFAM" id="SSF103473">
    <property type="entry name" value="MFS general substrate transporter"/>
    <property type="match status" value="1"/>
</dbReference>
<feature type="transmembrane region" description="Helical" evidence="6">
    <location>
        <begin position="66"/>
        <end position="89"/>
    </location>
</feature>
<evidence type="ECO:0000256" key="3">
    <source>
        <dbReference type="ARBA" id="ARBA00022692"/>
    </source>
</evidence>
<comment type="subcellular location">
    <subcellularLocation>
        <location evidence="1">Membrane</location>
        <topology evidence="1">Multi-pass membrane protein</topology>
    </subcellularLocation>
</comment>
<feature type="transmembrane region" description="Helical" evidence="6">
    <location>
        <begin position="95"/>
        <end position="112"/>
    </location>
</feature>
<feature type="transmembrane region" description="Helical" evidence="6">
    <location>
        <begin position="274"/>
        <end position="292"/>
    </location>
</feature>
<dbReference type="PANTHER" id="PTHR23504:SF15">
    <property type="entry name" value="MAJOR FACILITATOR SUPERFAMILY (MFS) PROFILE DOMAIN-CONTAINING PROTEIN"/>
    <property type="match status" value="1"/>
</dbReference>
<dbReference type="PROSITE" id="PS50850">
    <property type="entry name" value="MFS"/>
    <property type="match status" value="1"/>
</dbReference>
<dbReference type="InterPro" id="IPR011701">
    <property type="entry name" value="MFS"/>
</dbReference>
<feature type="transmembrane region" description="Helical" evidence="6">
    <location>
        <begin position="243"/>
        <end position="262"/>
    </location>
</feature>
<keyword evidence="5 6" id="KW-0472">Membrane</keyword>
<dbReference type="OrthoDB" id="9764259at2"/>
<dbReference type="PANTHER" id="PTHR23504">
    <property type="entry name" value="MAJOR FACILITATOR SUPERFAMILY DOMAIN-CONTAINING PROTEIN 10"/>
    <property type="match status" value="1"/>
</dbReference>
<feature type="transmembrane region" description="Helical" evidence="6">
    <location>
        <begin position="333"/>
        <end position="356"/>
    </location>
</feature>
<evidence type="ECO:0000256" key="4">
    <source>
        <dbReference type="ARBA" id="ARBA00022989"/>
    </source>
</evidence>
<evidence type="ECO:0000256" key="2">
    <source>
        <dbReference type="ARBA" id="ARBA00022448"/>
    </source>
</evidence>
<dbReference type="GO" id="GO:0016020">
    <property type="term" value="C:membrane"/>
    <property type="evidence" value="ECO:0007669"/>
    <property type="project" value="UniProtKB-SubCell"/>
</dbReference>
<organism evidence="8 9">
    <name type="scientific">Mangrovimicrobium sediminis</name>
    <dbReference type="NCBI Taxonomy" id="2562682"/>
    <lineage>
        <taxon>Bacteria</taxon>
        <taxon>Pseudomonadati</taxon>
        <taxon>Pseudomonadota</taxon>
        <taxon>Gammaproteobacteria</taxon>
        <taxon>Cellvibrionales</taxon>
        <taxon>Halieaceae</taxon>
        <taxon>Mangrovimicrobium</taxon>
    </lineage>
</organism>
<keyword evidence="4 6" id="KW-1133">Transmembrane helix</keyword>
<feature type="transmembrane region" description="Helical" evidence="6">
    <location>
        <begin position="7"/>
        <end position="24"/>
    </location>
</feature>
<evidence type="ECO:0000256" key="1">
    <source>
        <dbReference type="ARBA" id="ARBA00004141"/>
    </source>
</evidence>
<name>A0A4Z0M8R1_9GAMM</name>
<evidence type="ECO:0000259" key="7">
    <source>
        <dbReference type="PROSITE" id="PS50850"/>
    </source>
</evidence>
<feature type="transmembrane region" description="Helical" evidence="6">
    <location>
        <begin position="124"/>
        <end position="146"/>
    </location>
</feature>
<dbReference type="RefSeq" id="WP_135441042.1">
    <property type="nucleotide sequence ID" value="NZ_SRLE01000002.1"/>
</dbReference>
<feature type="transmembrane region" description="Helical" evidence="6">
    <location>
        <begin position="298"/>
        <end position="321"/>
    </location>
</feature>
<protein>
    <submittedName>
        <fullName evidence="8">MFS transporter</fullName>
    </submittedName>
</protein>
<evidence type="ECO:0000313" key="9">
    <source>
        <dbReference type="Proteomes" id="UP000298050"/>
    </source>
</evidence>
<feature type="transmembrane region" description="Helical" evidence="6">
    <location>
        <begin position="209"/>
        <end position="231"/>
    </location>
</feature>
<dbReference type="Pfam" id="PF07690">
    <property type="entry name" value="MFS_1"/>
    <property type="match status" value="1"/>
</dbReference>
<feature type="transmembrane region" description="Helical" evidence="6">
    <location>
        <begin position="152"/>
        <end position="174"/>
    </location>
</feature>
<sequence>MPILFGVVLLDLVGFGIVIPILPFLSPPLGADKLDIALIVAIYAAAAGVSGIFWGRLSDRIGRKPVILLCLCGSVIAYIFLAMATSLWMVYAARAFAGLMAGNLGVASAMMADITRPADRARGMALIGAAFGLGMILGPTIGGLLAHGSGNFTLPCLFAGGMSALAALAAAIWLPESHGAARRAEHRVRRQREGRLSTGQMLRRSGNRLFVFQYLLHNACVSSGTYIFPLWVADLLGWSAREVGMVFGVQGALMVVLQAGAMGTLVRVLGEWRLLRVTVSVFLCGFGLAVVAGGHAAAMVAALFLAMSGATLCIPLLNSIITQRSPQTDRGRVLGATSAASSFGRVVGPALSGLGLGLCGYAWTWALWAAVAALYLAWVLRESARAASMRPAGPDQGRTGRA</sequence>
<evidence type="ECO:0000256" key="5">
    <source>
        <dbReference type="ARBA" id="ARBA00023136"/>
    </source>
</evidence>
<dbReference type="InterPro" id="IPR020846">
    <property type="entry name" value="MFS_dom"/>
</dbReference>
<dbReference type="PRINTS" id="PR01035">
    <property type="entry name" value="TCRTETA"/>
</dbReference>
<gene>
    <name evidence="8" type="ORF">E4634_02665</name>
</gene>
<dbReference type="Gene3D" id="1.20.1250.20">
    <property type="entry name" value="MFS general substrate transporter like domains"/>
    <property type="match status" value="1"/>
</dbReference>
<dbReference type="GO" id="GO:0022857">
    <property type="term" value="F:transmembrane transporter activity"/>
    <property type="evidence" value="ECO:0007669"/>
    <property type="project" value="InterPro"/>
</dbReference>
<evidence type="ECO:0000256" key="6">
    <source>
        <dbReference type="SAM" id="Phobius"/>
    </source>
</evidence>
<dbReference type="Proteomes" id="UP000298050">
    <property type="component" value="Unassembled WGS sequence"/>
</dbReference>
<keyword evidence="3 6" id="KW-0812">Transmembrane</keyword>
<comment type="caution">
    <text evidence="8">The sequence shown here is derived from an EMBL/GenBank/DDBJ whole genome shotgun (WGS) entry which is preliminary data.</text>
</comment>
<dbReference type="InterPro" id="IPR001958">
    <property type="entry name" value="Tet-R_TetA/multi-R_MdtG-like"/>
</dbReference>
<keyword evidence="9" id="KW-1185">Reference proteome</keyword>
<reference evidence="8 9" key="1">
    <citation type="submission" date="2019-04" db="EMBL/GenBank/DDBJ databases">
        <title>Taxonomy of novel Haliea sp. from mangrove soil of West Coast of India.</title>
        <authorList>
            <person name="Verma A."/>
            <person name="Kumar P."/>
            <person name="Krishnamurthi S."/>
        </authorList>
    </citation>
    <scope>NUCLEOTIDE SEQUENCE [LARGE SCALE GENOMIC DNA]</scope>
    <source>
        <strain evidence="8 9">SAOS-164</strain>
    </source>
</reference>